<reference evidence="1 2" key="1">
    <citation type="submission" date="2016-12" db="EMBL/GenBank/DDBJ databases">
        <authorList>
            <person name="Song W.-J."/>
            <person name="Kurnit D.M."/>
        </authorList>
    </citation>
    <scope>NUCLEOTIDE SEQUENCE [LARGE SCALE GENOMIC DNA]</scope>
    <source>
        <strain evidence="1 2">DSM 12503</strain>
    </source>
</reference>
<dbReference type="AlphaFoldDB" id="A0A1M7YM39"/>
<name>A0A1M7YM39_9FIRM</name>
<dbReference type="Proteomes" id="UP000184612">
    <property type="component" value="Unassembled WGS sequence"/>
</dbReference>
<protein>
    <submittedName>
        <fullName evidence="1">Uncharacterized protein</fullName>
    </submittedName>
</protein>
<evidence type="ECO:0000313" key="2">
    <source>
        <dbReference type="Proteomes" id="UP000184612"/>
    </source>
</evidence>
<organism evidence="1 2">
    <name type="scientific">Anaerocolumna xylanovorans DSM 12503</name>
    <dbReference type="NCBI Taxonomy" id="1121345"/>
    <lineage>
        <taxon>Bacteria</taxon>
        <taxon>Bacillati</taxon>
        <taxon>Bacillota</taxon>
        <taxon>Clostridia</taxon>
        <taxon>Lachnospirales</taxon>
        <taxon>Lachnospiraceae</taxon>
        <taxon>Anaerocolumna</taxon>
    </lineage>
</organism>
<accession>A0A1M7YM39</accession>
<evidence type="ECO:0000313" key="1">
    <source>
        <dbReference type="EMBL" id="SHO53695.1"/>
    </source>
</evidence>
<gene>
    <name evidence="1" type="ORF">SAMN02745217_04241</name>
</gene>
<dbReference type="STRING" id="1121345.SAMN02745217_04241"/>
<dbReference type="EMBL" id="FRFD01000014">
    <property type="protein sequence ID" value="SHO53695.1"/>
    <property type="molecule type" value="Genomic_DNA"/>
</dbReference>
<proteinExistence type="predicted"/>
<keyword evidence="2" id="KW-1185">Reference proteome</keyword>
<sequence length="91" mass="10794">MLEKLTMLKFYRGVQNFKLTIIDDYSEYVHNTFGLEFSVDDDIVTIFDYDTETLQENYITGFILDNMTKIVFTKNQFEIYLNTGKIIINII</sequence>